<feature type="region of interest" description="Disordered" evidence="4">
    <location>
        <begin position="332"/>
        <end position="386"/>
    </location>
</feature>
<evidence type="ECO:0000313" key="6">
    <source>
        <dbReference type="EMBL" id="GMH86922.1"/>
    </source>
</evidence>
<dbReference type="OrthoDB" id="6283463at2759"/>
<dbReference type="InterPro" id="IPR033467">
    <property type="entry name" value="Tesmin/TSO1-like_CXC"/>
</dbReference>
<organism evidence="6 7">
    <name type="scientific">Triparma strigata</name>
    <dbReference type="NCBI Taxonomy" id="1606541"/>
    <lineage>
        <taxon>Eukaryota</taxon>
        <taxon>Sar</taxon>
        <taxon>Stramenopiles</taxon>
        <taxon>Ochrophyta</taxon>
        <taxon>Bolidophyceae</taxon>
        <taxon>Parmales</taxon>
        <taxon>Triparmaceae</taxon>
        <taxon>Triparma</taxon>
    </lineage>
</organism>
<dbReference type="Proteomes" id="UP001165085">
    <property type="component" value="Unassembled WGS sequence"/>
</dbReference>
<keyword evidence="3" id="KW-0539">Nucleus</keyword>
<dbReference type="PROSITE" id="PS51634">
    <property type="entry name" value="CRC"/>
    <property type="match status" value="1"/>
</dbReference>
<feature type="region of interest" description="Disordered" evidence="4">
    <location>
        <begin position="1"/>
        <end position="30"/>
    </location>
</feature>
<feature type="compositionally biased region" description="Basic and acidic residues" evidence="4">
    <location>
        <begin position="431"/>
        <end position="440"/>
    </location>
</feature>
<comment type="similarity">
    <text evidence="2">Belongs to the lin-54 family.</text>
</comment>
<feature type="compositionally biased region" description="Gly residues" evidence="4">
    <location>
        <begin position="347"/>
        <end position="359"/>
    </location>
</feature>
<dbReference type="Pfam" id="PF03638">
    <property type="entry name" value="TCR"/>
    <property type="match status" value="2"/>
</dbReference>
<dbReference type="InterPro" id="IPR005172">
    <property type="entry name" value="CRC"/>
</dbReference>
<sequence>MQQSGGGDDGGETSSSSGRHSLHSALPIHPLPSRSIGSVLDLGQQNKQCNCKRSNCLKLYCECFAIGIYCNPAICNCVLCWNNEEGGSSRIKAVQSTLERNPHAFRAKLTGSLSQSQTVTNNATDVSKGCNCKKSGCLKKYCECFQQSIECGARCKCKECKNVKGNPEREKIMSGASPAAYTTPSRKGTPIYRGGTSQGGVSGLTVLPPSFYATPVVGNSGDLVEVALGEGKEGTHYWEKPRAGEAGAGEWVGGGFRVLGTGDVGRKRERGWLKEGLDSWITAGGKVGKAGGVGGERAGKKKPVVTISQKPQNQEPVDFACEESIDDMDGIEKKKKKSGVEEHDNGGGDGNGNGNGNTNGRGARGRAKHNEIVTFRDTATPQDRMDKLRSMIKEIRRTTEKMAVDRMLAKQRQVERQAGGGLEAGTGGGGGREREGGLGK</sequence>
<dbReference type="PANTHER" id="PTHR12446:SF34">
    <property type="entry name" value="PROTEIN LIN-54 HOMOLOG"/>
    <property type="match status" value="1"/>
</dbReference>
<comment type="caution">
    <text evidence="6">The sequence shown here is derived from an EMBL/GenBank/DDBJ whole genome shotgun (WGS) entry which is preliminary data.</text>
</comment>
<feature type="region of interest" description="Disordered" evidence="4">
    <location>
        <begin position="291"/>
        <end position="320"/>
    </location>
</feature>
<dbReference type="InterPro" id="IPR028307">
    <property type="entry name" value="Lin-54_fam"/>
</dbReference>
<dbReference type="GO" id="GO:0006355">
    <property type="term" value="P:regulation of DNA-templated transcription"/>
    <property type="evidence" value="ECO:0007669"/>
    <property type="project" value="TreeGrafter"/>
</dbReference>
<name>A0A9W7BAN2_9STRA</name>
<feature type="region of interest" description="Disordered" evidence="4">
    <location>
        <begin position="409"/>
        <end position="440"/>
    </location>
</feature>
<protein>
    <recommendedName>
        <fullName evidence="5">CRC domain-containing protein</fullName>
    </recommendedName>
</protein>
<reference evidence="7" key="1">
    <citation type="journal article" date="2023" name="Commun. Biol.">
        <title>Genome analysis of Parmales, the sister group of diatoms, reveals the evolutionary specialization of diatoms from phago-mixotrophs to photoautotrophs.</title>
        <authorList>
            <person name="Ban H."/>
            <person name="Sato S."/>
            <person name="Yoshikawa S."/>
            <person name="Yamada K."/>
            <person name="Nakamura Y."/>
            <person name="Ichinomiya M."/>
            <person name="Sato N."/>
            <person name="Blanc-Mathieu R."/>
            <person name="Endo H."/>
            <person name="Kuwata A."/>
            <person name="Ogata H."/>
        </authorList>
    </citation>
    <scope>NUCLEOTIDE SEQUENCE [LARGE SCALE GENOMIC DNA]</scope>
    <source>
        <strain evidence="7">NIES 3701</strain>
    </source>
</reference>
<evidence type="ECO:0000256" key="1">
    <source>
        <dbReference type="ARBA" id="ARBA00004123"/>
    </source>
</evidence>
<evidence type="ECO:0000256" key="4">
    <source>
        <dbReference type="SAM" id="MobiDB-lite"/>
    </source>
</evidence>
<comment type="subcellular location">
    <subcellularLocation>
        <location evidence="1">Nucleus</location>
    </subcellularLocation>
</comment>
<evidence type="ECO:0000313" key="7">
    <source>
        <dbReference type="Proteomes" id="UP001165085"/>
    </source>
</evidence>
<dbReference type="EMBL" id="BRXY01000321">
    <property type="protein sequence ID" value="GMH86922.1"/>
    <property type="molecule type" value="Genomic_DNA"/>
</dbReference>
<dbReference type="SMART" id="SM01114">
    <property type="entry name" value="CXC"/>
    <property type="match status" value="2"/>
</dbReference>
<gene>
    <name evidence="6" type="ORF">TrST_g4844</name>
</gene>
<proteinExistence type="inferred from homology"/>
<accession>A0A9W7BAN2</accession>
<feature type="compositionally biased region" description="Polar residues" evidence="4">
    <location>
        <begin position="306"/>
        <end position="315"/>
    </location>
</feature>
<evidence type="ECO:0000256" key="3">
    <source>
        <dbReference type="ARBA" id="ARBA00023242"/>
    </source>
</evidence>
<feature type="domain" description="CRC" evidence="5">
    <location>
        <begin position="45"/>
        <end position="165"/>
    </location>
</feature>
<dbReference type="PANTHER" id="PTHR12446">
    <property type="entry name" value="TESMIN/TSO1-RELATED"/>
    <property type="match status" value="1"/>
</dbReference>
<dbReference type="GO" id="GO:0005634">
    <property type="term" value="C:nucleus"/>
    <property type="evidence" value="ECO:0007669"/>
    <property type="project" value="UniProtKB-SubCell"/>
</dbReference>
<feature type="compositionally biased region" description="Gly residues" evidence="4">
    <location>
        <begin position="418"/>
        <end position="430"/>
    </location>
</feature>
<keyword evidence="7" id="KW-1185">Reference proteome</keyword>
<evidence type="ECO:0000256" key="2">
    <source>
        <dbReference type="ARBA" id="ARBA00007267"/>
    </source>
</evidence>
<evidence type="ECO:0000259" key="5">
    <source>
        <dbReference type="PROSITE" id="PS51634"/>
    </source>
</evidence>
<dbReference type="AlphaFoldDB" id="A0A9W7BAN2"/>